<evidence type="ECO:0000313" key="3">
    <source>
        <dbReference type="EMBL" id="SER04765.1"/>
    </source>
</evidence>
<dbReference type="InterPro" id="IPR004843">
    <property type="entry name" value="Calcineurin-like_PHP"/>
</dbReference>
<dbReference type="SUPFAM" id="SSF52540">
    <property type="entry name" value="P-loop containing nucleoside triphosphate hydrolases"/>
    <property type="match status" value="1"/>
</dbReference>
<dbReference type="EMBL" id="FOGB01000015">
    <property type="protein sequence ID" value="SER04765.1"/>
    <property type="molecule type" value="Genomic_DNA"/>
</dbReference>
<evidence type="ECO:0000259" key="1">
    <source>
        <dbReference type="Pfam" id="PF00149"/>
    </source>
</evidence>
<dbReference type="GO" id="GO:0016787">
    <property type="term" value="F:hydrolase activity"/>
    <property type="evidence" value="ECO:0007669"/>
    <property type="project" value="InterPro"/>
</dbReference>
<keyword evidence="4" id="KW-1185">Reference proteome</keyword>
<dbReference type="STRING" id="355243.SAMN03080615_03721"/>
<name>A0A1H9L0R6_9GAMM</name>
<dbReference type="Gene3D" id="3.60.21.10">
    <property type="match status" value="1"/>
</dbReference>
<dbReference type="Pfam" id="PF00149">
    <property type="entry name" value="Metallophos"/>
    <property type="match status" value="1"/>
</dbReference>
<feature type="domain" description="STAND NTPase 4 small alpha/beta" evidence="2">
    <location>
        <begin position="632"/>
        <end position="686"/>
    </location>
</feature>
<dbReference type="InterPro" id="IPR027417">
    <property type="entry name" value="P-loop_NTPase"/>
</dbReference>
<evidence type="ECO:0000259" key="2">
    <source>
        <dbReference type="Pfam" id="PF24406"/>
    </source>
</evidence>
<dbReference type="RefSeq" id="WP_091361183.1">
    <property type="nucleotide sequence ID" value="NZ_AP025284.1"/>
</dbReference>
<dbReference type="Proteomes" id="UP000198749">
    <property type="component" value="Unassembled WGS sequence"/>
</dbReference>
<dbReference type="OrthoDB" id="1426235at2"/>
<dbReference type="Gene3D" id="3.40.50.300">
    <property type="entry name" value="P-loop containing nucleotide triphosphate hydrolases"/>
    <property type="match status" value="1"/>
</dbReference>
<proteinExistence type="predicted"/>
<dbReference type="AlphaFoldDB" id="A0A1H9L0R6"/>
<sequence>MSLIIVHLSDIHIKTDKDGILSKVESLADVVRSYQNKKDSCAIVVSGDIAFSGNKSQYLLAASFFNGVIDRTKGCFSRDVSFVFAPGNHDCDFSDNPVRDVLIDSLKSLEPESNVKSAIIDQCIAVQDEYFNFRDAFRDGLVEENKLWSKYIFNFEGKSVCFESLNFSWSSQISEQQGGLIYPPSLFNGKAEESFDLRIFVFHHPLNWFKQGQYQSLRSKVRNLSDITLSGHEHVDSVSSTDDAREGTSVLIEGCCFQETGDSSFSEFGVLSIDLNEYVFSYEKYSFHDEKYVKVDTNLARKIFSKTSVNNSNKIKLKDEFIVWLTDPGANFSHPYKNKLLLSDIFVYPDIEEFSTSIESEGYFKSSVLLNYIEEEEKVFIKGCEKSGKTSLVKSLYFLFYENGYYPLFIDASKINRVASKDLGKLYDEVISDQYGIDSSQEYKSLSRESRVVFIDGFDKARVSDRYQIKVLEYFSDLFDKIIVTADDLMDVGEILISESTEVLSDFKHYKIRHFGNKLRYELIKKWRSLGDDYNLSQKELLVRVDSAEKTLNSVIGKNLVPKIPIYILTILQSLESGNKSDFHNGGLGHYYHYLITEALGKVKVSLEELDEFFGYLGQLSWFFYSHPTPDYVARSDIEKFTDVYSEEYTKISCDERIRILVDARVLIENGGGLSFCYPYIYYYFLGQYIAQNIVGNEEIQGVVSKCCNHLYMKEYSNIILFTIHHTKDRDLVSDIISNLKNIFDEHLPISFDGDTESISKFVGDTASMVYQELNPDDVRMEKSEFKDKIEDKLDTLDVKERECENELDILSKMNKMFKIIDILGQMLKSYYGTIRNSDKKDYMFEIFNAPLRALRDFYLFLETNNDTLVIEIEEYLRSKNGDLDPAERKKLAEMFSYEIVGMVTTSFIMKPAASVASTNLRSVIHDVIDENSTTAFKLIKVASDLELPGLIPFDQISDLSKSTNGDMFARRVLQTIVLNHLYLFKVSEPDKQRVCSILDIEIKKQRQIEFNNKGSKIK</sequence>
<dbReference type="InterPro" id="IPR057123">
    <property type="entry name" value="STAND_NTPase4_dom"/>
</dbReference>
<dbReference type="Pfam" id="PF24406">
    <property type="entry name" value="nSTAND_NTPase4"/>
    <property type="match status" value="1"/>
</dbReference>
<accession>A0A1H9L0R6</accession>
<feature type="domain" description="Calcineurin-like phosphoesterase" evidence="1">
    <location>
        <begin position="5"/>
        <end position="235"/>
    </location>
</feature>
<dbReference type="SUPFAM" id="SSF56300">
    <property type="entry name" value="Metallo-dependent phosphatases"/>
    <property type="match status" value="1"/>
</dbReference>
<reference evidence="4" key="1">
    <citation type="submission" date="2016-10" db="EMBL/GenBank/DDBJ databases">
        <authorList>
            <person name="Varghese N."/>
            <person name="Submissions S."/>
        </authorList>
    </citation>
    <scope>NUCLEOTIDE SEQUENCE [LARGE SCALE GENOMIC DNA]</scope>
    <source>
        <strain evidence="4">DSM 18887</strain>
    </source>
</reference>
<evidence type="ECO:0000313" key="4">
    <source>
        <dbReference type="Proteomes" id="UP000198749"/>
    </source>
</evidence>
<dbReference type="InterPro" id="IPR029052">
    <property type="entry name" value="Metallo-depent_PP-like"/>
</dbReference>
<protein>
    <submittedName>
        <fullName evidence="3">3',5'-cyclic AMP phosphodiesterase CpdA</fullName>
    </submittedName>
</protein>
<gene>
    <name evidence="3" type="ORF">SAMN03080615_03721</name>
</gene>
<organism evidence="3 4">
    <name type="scientific">Amphritea atlantica</name>
    <dbReference type="NCBI Taxonomy" id="355243"/>
    <lineage>
        <taxon>Bacteria</taxon>
        <taxon>Pseudomonadati</taxon>
        <taxon>Pseudomonadota</taxon>
        <taxon>Gammaproteobacteria</taxon>
        <taxon>Oceanospirillales</taxon>
        <taxon>Oceanospirillaceae</taxon>
        <taxon>Amphritea</taxon>
    </lineage>
</organism>